<keyword evidence="3" id="KW-1185">Reference proteome</keyword>
<dbReference type="STRING" id="1157962.A0A250XBG6"/>
<dbReference type="PANTHER" id="PTHR23071:SF1">
    <property type="entry name" value="GPI ETHANOLAMINE PHOSPHATE TRANSFERASE 3"/>
    <property type="match status" value="1"/>
</dbReference>
<feature type="region of interest" description="Disordered" evidence="1">
    <location>
        <begin position="402"/>
        <end position="425"/>
    </location>
</feature>
<dbReference type="GO" id="GO:0051377">
    <property type="term" value="F:mannose-ethanolamine phosphotransferase activity"/>
    <property type="evidence" value="ECO:0007669"/>
    <property type="project" value="TreeGrafter"/>
</dbReference>
<dbReference type="InterPro" id="IPR002591">
    <property type="entry name" value="Phosphodiest/P_Trfase"/>
</dbReference>
<dbReference type="Gene3D" id="3.40.720.10">
    <property type="entry name" value="Alkaline Phosphatase, subunit A"/>
    <property type="match status" value="1"/>
</dbReference>
<dbReference type="OrthoDB" id="272139at2759"/>
<feature type="non-terminal residue" evidence="2">
    <location>
        <position position="441"/>
    </location>
</feature>
<feature type="region of interest" description="Disordered" evidence="1">
    <location>
        <begin position="229"/>
        <end position="255"/>
    </location>
</feature>
<feature type="compositionally biased region" description="Polar residues" evidence="1">
    <location>
        <begin position="235"/>
        <end position="253"/>
    </location>
</feature>
<reference evidence="2 3" key="1">
    <citation type="submission" date="2017-08" db="EMBL/GenBank/DDBJ databases">
        <title>Acidophilic green algal genome provides insights into adaptation to an acidic environment.</title>
        <authorList>
            <person name="Hirooka S."/>
            <person name="Hirose Y."/>
            <person name="Kanesaki Y."/>
            <person name="Higuchi S."/>
            <person name="Fujiwara T."/>
            <person name="Onuma R."/>
            <person name="Era A."/>
            <person name="Ohbayashi R."/>
            <person name="Uzuka A."/>
            <person name="Nozaki H."/>
            <person name="Yoshikawa H."/>
            <person name="Miyagishima S.Y."/>
        </authorList>
    </citation>
    <scope>NUCLEOTIDE SEQUENCE [LARGE SCALE GENOMIC DNA]</scope>
    <source>
        <strain evidence="2 3">NIES-2499</strain>
    </source>
</reference>
<dbReference type="InterPro" id="IPR039524">
    <property type="entry name" value="PIGO/GPI13"/>
</dbReference>
<dbReference type="PANTHER" id="PTHR23071">
    <property type="entry name" value="PHOSPHATIDYLINOSITOL GLYCAN"/>
    <property type="match status" value="1"/>
</dbReference>
<dbReference type="GO" id="GO:0005789">
    <property type="term" value="C:endoplasmic reticulum membrane"/>
    <property type="evidence" value="ECO:0007669"/>
    <property type="project" value="TreeGrafter"/>
</dbReference>
<protein>
    <recommendedName>
        <fullName evidence="4">GPI ethanolamine phosphate transferase 3</fullName>
    </recommendedName>
</protein>
<feature type="compositionally biased region" description="Polar residues" evidence="1">
    <location>
        <begin position="313"/>
        <end position="332"/>
    </location>
</feature>
<feature type="region of interest" description="Disordered" evidence="1">
    <location>
        <begin position="301"/>
        <end position="332"/>
    </location>
</feature>
<dbReference type="EMBL" id="BEGY01000048">
    <property type="protein sequence ID" value="GAX80110.1"/>
    <property type="molecule type" value="Genomic_DNA"/>
</dbReference>
<gene>
    <name evidence="2" type="ORF">CEUSTIGMA_g7548.t1</name>
</gene>
<dbReference type="SUPFAM" id="SSF53649">
    <property type="entry name" value="Alkaline phosphatase-like"/>
    <property type="match status" value="1"/>
</dbReference>
<dbReference type="Proteomes" id="UP000232323">
    <property type="component" value="Unassembled WGS sequence"/>
</dbReference>
<dbReference type="Pfam" id="PF01663">
    <property type="entry name" value="Phosphodiest"/>
    <property type="match status" value="1"/>
</dbReference>
<evidence type="ECO:0000313" key="3">
    <source>
        <dbReference type="Proteomes" id="UP000232323"/>
    </source>
</evidence>
<organism evidence="2 3">
    <name type="scientific">Chlamydomonas eustigma</name>
    <dbReference type="NCBI Taxonomy" id="1157962"/>
    <lineage>
        <taxon>Eukaryota</taxon>
        <taxon>Viridiplantae</taxon>
        <taxon>Chlorophyta</taxon>
        <taxon>core chlorophytes</taxon>
        <taxon>Chlorophyceae</taxon>
        <taxon>CS clade</taxon>
        <taxon>Chlamydomonadales</taxon>
        <taxon>Chlamydomonadaceae</taxon>
        <taxon>Chlamydomonas</taxon>
    </lineage>
</organism>
<accession>A0A250XBG6</accession>
<evidence type="ECO:0008006" key="4">
    <source>
        <dbReference type="Google" id="ProtNLM"/>
    </source>
</evidence>
<dbReference type="GO" id="GO:0006506">
    <property type="term" value="P:GPI anchor biosynthetic process"/>
    <property type="evidence" value="ECO:0007669"/>
    <property type="project" value="InterPro"/>
</dbReference>
<proteinExistence type="predicted"/>
<name>A0A250XBG6_9CHLO</name>
<comment type="caution">
    <text evidence="2">The sequence shown here is derived from an EMBL/GenBank/DDBJ whole genome shotgun (WGS) entry which is preliminary data.</text>
</comment>
<evidence type="ECO:0000256" key="1">
    <source>
        <dbReference type="SAM" id="MobiDB-lite"/>
    </source>
</evidence>
<evidence type="ECO:0000313" key="2">
    <source>
        <dbReference type="EMBL" id="GAX80110.1"/>
    </source>
</evidence>
<dbReference type="InterPro" id="IPR017850">
    <property type="entry name" value="Alkaline_phosphatase_core_sf"/>
</dbReference>
<sequence>MLENAGYVSSMAMKFRADVPTITMSRLKALLTGGIPTFLDIGNSFSATALDEDNLLEQMITAGRKVAFMGDDTWMQMAPNAFSAGAFPFPSFNVLDLHSVDEGVWQHLPSYLLDPSKQSFDFLIGHFLGVDHAGHAHGVKSKEMEEKLTQLDSWIEQIAEMMLEGSGPGGLYEHSLLLVLGDHGQTLSGDHGGGSTEETDTLLLAFNMGKWWQVREEGDMRKQACRGVGDREANLQGSSRCSKTSAKTSSGTDSPRVVLDVLPEAQEELALSSVVNVSLDTSGLDRISLLIEGPWSTQSAAKDLCSDAPPASSPSTVARSTEPGSPDNLPQRTSVQVVTSSRHTHIGLMPQVDFAASLAVSLGLPIPFGNIGRIDPSWWNMASPMAPISPMAPKTAAAIDGTSSAAVDGTSSAAVDGTSSAAVDGTSSVAIDGTSSAAIDG</sequence>
<dbReference type="AlphaFoldDB" id="A0A250XBG6"/>